<evidence type="ECO:0000259" key="7">
    <source>
        <dbReference type="PROSITE" id="PS50090"/>
    </source>
</evidence>
<dbReference type="PANTHER" id="PTHR12802:SF175">
    <property type="entry name" value="PROTEIN REVEILLE 2"/>
    <property type="match status" value="1"/>
</dbReference>
<keyword evidence="5" id="KW-0539">Nucleus</keyword>
<keyword evidence="4" id="KW-0804">Transcription</keyword>
<feature type="domain" description="SANT" evidence="8">
    <location>
        <begin position="42"/>
        <end position="93"/>
    </location>
</feature>
<evidence type="ECO:0000259" key="9">
    <source>
        <dbReference type="PROSITE" id="PS51294"/>
    </source>
</evidence>
<keyword evidence="2" id="KW-0805">Transcription regulation</keyword>
<protein>
    <submittedName>
        <fullName evidence="10">REVEILLE 1-like isoform X2</fullName>
    </submittedName>
</protein>
<feature type="region of interest" description="Disordered" evidence="6">
    <location>
        <begin position="1"/>
        <end position="28"/>
    </location>
</feature>
<organism evidence="10 11">
    <name type="scientific">Olea europaea subsp. europaea</name>
    <dbReference type="NCBI Taxonomy" id="158383"/>
    <lineage>
        <taxon>Eukaryota</taxon>
        <taxon>Viridiplantae</taxon>
        <taxon>Streptophyta</taxon>
        <taxon>Embryophyta</taxon>
        <taxon>Tracheophyta</taxon>
        <taxon>Spermatophyta</taxon>
        <taxon>Magnoliopsida</taxon>
        <taxon>eudicotyledons</taxon>
        <taxon>Gunneridae</taxon>
        <taxon>Pentapetalae</taxon>
        <taxon>asterids</taxon>
        <taxon>lamiids</taxon>
        <taxon>Lamiales</taxon>
        <taxon>Oleaceae</taxon>
        <taxon>Oleeae</taxon>
        <taxon>Olea</taxon>
    </lineage>
</organism>
<dbReference type="FunFam" id="1.10.10.60:FF:000023">
    <property type="entry name" value="protein REVEILLE 6 isoform X1"/>
    <property type="match status" value="1"/>
</dbReference>
<evidence type="ECO:0000256" key="2">
    <source>
        <dbReference type="ARBA" id="ARBA00023015"/>
    </source>
</evidence>
<gene>
    <name evidence="10" type="ORF">OLEA9_A011613</name>
</gene>
<feature type="compositionally biased region" description="Polar residues" evidence="6">
    <location>
        <begin position="11"/>
        <end position="23"/>
    </location>
</feature>
<proteinExistence type="predicted"/>
<dbReference type="GO" id="GO:0003677">
    <property type="term" value="F:DNA binding"/>
    <property type="evidence" value="ECO:0007669"/>
    <property type="project" value="UniProtKB-KW"/>
</dbReference>
<dbReference type="InterPro" id="IPR001005">
    <property type="entry name" value="SANT/Myb"/>
</dbReference>
<dbReference type="Proteomes" id="UP000594638">
    <property type="component" value="Unassembled WGS sequence"/>
</dbReference>
<sequence length="452" mass="50554">MVAESQDKGGVTSQEGSETQNILAGNGNGYLPKVRKPYTITKQRERWTEEEHQRFIEALKLYGRAWRQIEEFVGTKSAIQIRSHAQKFFAKVNRDSSNDAEGYVNPIEIPPPRPKKKPLHPYPRKIVISSKTESMVSHQPEITPIPYTLATERDNLSLTSVLSVIRSVAFESTEVHTSRLSPASCATDAHSANLLSTENDNEYVEFSLAAEDKDVHLSFQISSASVPDNKSAMNFKLFSQDTACSIEHPATGEPHASIKLFGKTVVVRDTPKQSLAVGENSKSLPPYAIDENYDGNSEKPIHGFTSDNLNSRVAFGFVSNSATPPRCLPQHSLSNMYFNTENHSSLPLWVYHKGLVYPYVSSCIRIGAENAVDSPLREELKNEELQMKRTSADSDGRLIIEVNSECDSFESKRKEKYKKGFEPYKRCVAERDMNSSISVLEERAGQRARVCS</sequence>
<dbReference type="AlphaFoldDB" id="A0A8S0RNS8"/>
<dbReference type="NCBIfam" id="TIGR01557">
    <property type="entry name" value="myb_SHAQKYF"/>
    <property type="match status" value="1"/>
</dbReference>
<evidence type="ECO:0000313" key="11">
    <source>
        <dbReference type="Proteomes" id="UP000594638"/>
    </source>
</evidence>
<dbReference type="PANTHER" id="PTHR12802">
    <property type="entry name" value="SWI/SNF COMPLEX-RELATED"/>
    <property type="match status" value="1"/>
</dbReference>
<evidence type="ECO:0000313" key="10">
    <source>
        <dbReference type="EMBL" id="CAA2980902.1"/>
    </source>
</evidence>
<keyword evidence="3" id="KW-0238">DNA-binding</keyword>
<dbReference type="SMART" id="SM00717">
    <property type="entry name" value="SANT"/>
    <property type="match status" value="1"/>
</dbReference>
<dbReference type="InterPro" id="IPR009057">
    <property type="entry name" value="Homeodomain-like_sf"/>
</dbReference>
<name>A0A8S0RNS8_OLEEU</name>
<dbReference type="GO" id="GO:0005634">
    <property type="term" value="C:nucleus"/>
    <property type="evidence" value="ECO:0007669"/>
    <property type="project" value="UniProtKB-SubCell"/>
</dbReference>
<accession>A0A8S0RNS8</accession>
<evidence type="ECO:0000256" key="4">
    <source>
        <dbReference type="ARBA" id="ARBA00023163"/>
    </source>
</evidence>
<dbReference type="PROSITE" id="PS51293">
    <property type="entry name" value="SANT"/>
    <property type="match status" value="1"/>
</dbReference>
<feature type="domain" description="Myb-like" evidence="7">
    <location>
        <begin position="39"/>
        <end position="89"/>
    </location>
</feature>
<dbReference type="Gramene" id="OE9A011613T5">
    <property type="protein sequence ID" value="OE9A011613C5"/>
    <property type="gene ID" value="OE9A011613"/>
</dbReference>
<dbReference type="EMBL" id="CACTIH010003658">
    <property type="protein sequence ID" value="CAA2980902.1"/>
    <property type="molecule type" value="Genomic_DNA"/>
</dbReference>
<dbReference type="InterPro" id="IPR017930">
    <property type="entry name" value="Myb_dom"/>
</dbReference>
<evidence type="ECO:0000256" key="5">
    <source>
        <dbReference type="ARBA" id="ARBA00023242"/>
    </source>
</evidence>
<dbReference type="PROSITE" id="PS51294">
    <property type="entry name" value="HTH_MYB"/>
    <property type="match status" value="1"/>
</dbReference>
<reference evidence="10 11" key="1">
    <citation type="submission" date="2019-12" db="EMBL/GenBank/DDBJ databases">
        <authorList>
            <person name="Alioto T."/>
            <person name="Alioto T."/>
            <person name="Gomez Garrido J."/>
        </authorList>
    </citation>
    <scope>NUCLEOTIDE SEQUENCE [LARGE SCALE GENOMIC DNA]</scope>
</reference>
<keyword evidence="11" id="KW-1185">Reference proteome</keyword>
<feature type="domain" description="HTH myb-type" evidence="9">
    <location>
        <begin position="39"/>
        <end position="93"/>
    </location>
</feature>
<dbReference type="InterPro" id="IPR006447">
    <property type="entry name" value="Myb_dom_plants"/>
</dbReference>
<evidence type="ECO:0000256" key="3">
    <source>
        <dbReference type="ARBA" id="ARBA00023125"/>
    </source>
</evidence>
<comment type="subcellular location">
    <subcellularLocation>
        <location evidence="1">Nucleus</location>
    </subcellularLocation>
</comment>
<dbReference type="OrthoDB" id="118550at2759"/>
<dbReference type="InterPro" id="IPR017884">
    <property type="entry name" value="SANT_dom"/>
</dbReference>
<evidence type="ECO:0000259" key="8">
    <source>
        <dbReference type="PROSITE" id="PS51293"/>
    </source>
</evidence>
<dbReference type="PROSITE" id="PS50090">
    <property type="entry name" value="MYB_LIKE"/>
    <property type="match status" value="1"/>
</dbReference>
<comment type="caution">
    <text evidence="10">The sequence shown here is derived from an EMBL/GenBank/DDBJ whole genome shotgun (WGS) entry which is preliminary data.</text>
</comment>
<dbReference type="GO" id="GO:0010468">
    <property type="term" value="P:regulation of gene expression"/>
    <property type="evidence" value="ECO:0007669"/>
    <property type="project" value="UniProtKB-ARBA"/>
</dbReference>
<dbReference type="Gene3D" id="1.10.10.60">
    <property type="entry name" value="Homeodomain-like"/>
    <property type="match status" value="1"/>
</dbReference>
<dbReference type="Pfam" id="PF00249">
    <property type="entry name" value="Myb_DNA-binding"/>
    <property type="match status" value="1"/>
</dbReference>
<evidence type="ECO:0000256" key="1">
    <source>
        <dbReference type="ARBA" id="ARBA00004123"/>
    </source>
</evidence>
<dbReference type="SUPFAM" id="SSF46689">
    <property type="entry name" value="Homeodomain-like"/>
    <property type="match status" value="1"/>
</dbReference>
<evidence type="ECO:0000256" key="6">
    <source>
        <dbReference type="SAM" id="MobiDB-lite"/>
    </source>
</evidence>
<dbReference type="CDD" id="cd00167">
    <property type="entry name" value="SANT"/>
    <property type="match status" value="1"/>
</dbReference>